<dbReference type="GO" id="GO:0009055">
    <property type="term" value="F:electron transfer activity"/>
    <property type="evidence" value="ECO:0007669"/>
    <property type="project" value="InterPro"/>
</dbReference>
<evidence type="ECO:0000313" key="7">
    <source>
        <dbReference type="EMBL" id="KAF0675760.1"/>
    </source>
</evidence>
<keyword evidence="4" id="KW-0249">Electron transport</keyword>
<keyword evidence="3" id="KW-0479">Metal-binding</keyword>
<dbReference type="Proteomes" id="UP000698242">
    <property type="component" value="Unassembled WGS sequence"/>
</dbReference>
<keyword evidence="6" id="KW-0732">Signal</keyword>
<evidence type="ECO:0000256" key="6">
    <source>
        <dbReference type="SAM" id="SignalP"/>
    </source>
</evidence>
<dbReference type="Gene3D" id="1.20.120.10">
    <property type="entry name" value="Cytochrome c/b562"/>
    <property type="match status" value="1"/>
</dbReference>
<evidence type="ECO:0000256" key="4">
    <source>
        <dbReference type="ARBA" id="ARBA00022982"/>
    </source>
</evidence>
<dbReference type="RefSeq" id="WP_159965411.1">
    <property type="nucleotide sequence ID" value="NZ_APKE01000022.1"/>
</dbReference>
<sequence length="197" mass="19533">MNIKIGIIAALAGTIAVAATAHNGATGIVLERMQGMSAMKKAVARIAPMMRGEQDYDAAAVASAAQVIGNHAGTALTDLFPEDGSREKSLATDAVWTNWEEFERLSEQLARLAGALEQAAPRGTGSASASGGGSASDMMGAGGMMGGGMSGGAAGMMGGGAAPVDAAALADLPAGEIFAQIAKTCAACHSSFRSKSD</sequence>
<comment type="caution">
    <text evidence="7">The sequence shown here is derived from an EMBL/GenBank/DDBJ whole genome shotgun (WGS) entry which is preliminary data.</text>
</comment>
<keyword evidence="2" id="KW-0349">Heme</keyword>
<dbReference type="PROSITE" id="PS51009">
    <property type="entry name" value="CYTCII"/>
    <property type="match status" value="1"/>
</dbReference>
<dbReference type="OrthoDB" id="8115790at2"/>
<dbReference type="SUPFAM" id="SSF47175">
    <property type="entry name" value="Cytochromes"/>
    <property type="match status" value="1"/>
</dbReference>
<feature type="chain" id="PRO_5037080755" evidence="6">
    <location>
        <begin position="22"/>
        <end position="197"/>
    </location>
</feature>
<dbReference type="InterPro" id="IPR010980">
    <property type="entry name" value="Cyt_c/b562"/>
</dbReference>
<dbReference type="GO" id="GO:0020037">
    <property type="term" value="F:heme binding"/>
    <property type="evidence" value="ECO:0007669"/>
    <property type="project" value="InterPro"/>
</dbReference>
<accession>A0A921NUI2</accession>
<dbReference type="GO" id="GO:0022900">
    <property type="term" value="P:electron transport chain"/>
    <property type="evidence" value="ECO:0007669"/>
    <property type="project" value="InterPro"/>
</dbReference>
<evidence type="ECO:0000256" key="1">
    <source>
        <dbReference type="ARBA" id="ARBA00022448"/>
    </source>
</evidence>
<name>A0A921NUI2_9RHOB</name>
<organism evidence="7 8">
    <name type="scientific">Profundibacterium mesophilum KAUST100406-0324</name>
    <dbReference type="NCBI Taxonomy" id="1037889"/>
    <lineage>
        <taxon>Bacteria</taxon>
        <taxon>Pseudomonadati</taxon>
        <taxon>Pseudomonadota</taxon>
        <taxon>Alphaproteobacteria</taxon>
        <taxon>Rhodobacterales</taxon>
        <taxon>Roseobacteraceae</taxon>
        <taxon>Profundibacterium</taxon>
    </lineage>
</organism>
<keyword evidence="8" id="KW-1185">Reference proteome</keyword>
<dbReference type="InterPro" id="IPR012127">
    <property type="entry name" value="Cyt_c_prime"/>
</dbReference>
<evidence type="ECO:0000256" key="5">
    <source>
        <dbReference type="ARBA" id="ARBA00023004"/>
    </source>
</evidence>
<protein>
    <submittedName>
        <fullName evidence="7">Cytochrome c class II</fullName>
    </submittedName>
</protein>
<dbReference type="EMBL" id="APKE01000022">
    <property type="protein sequence ID" value="KAF0675760.1"/>
    <property type="molecule type" value="Genomic_DNA"/>
</dbReference>
<dbReference type="Pfam" id="PF01322">
    <property type="entry name" value="Cytochrom_C_2"/>
    <property type="match status" value="1"/>
</dbReference>
<keyword evidence="1" id="KW-0813">Transport</keyword>
<keyword evidence="5" id="KW-0408">Iron</keyword>
<feature type="signal peptide" evidence="6">
    <location>
        <begin position="1"/>
        <end position="21"/>
    </location>
</feature>
<evidence type="ECO:0000313" key="8">
    <source>
        <dbReference type="Proteomes" id="UP000698242"/>
    </source>
</evidence>
<evidence type="ECO:0000256" key="2">
    <source>
        <dbReference type="ARBA" id="ARBA00022617"/>
    </source>
</evidence>
<dbReference type="AlphaFoldDB" id="A0A921NUI2"/>
<dbReference type="InterPro" id="IPR002321">
    <property type="entry name" value="Cyt_c_II"/>
</dbReference>
<dbReference type="GO" id="GO:0005506">
    <property type="term" value="F:iron ion binding"/>
    <property type="evidence" value="ECO:0007669"/>
    <property type="project" value="InterPro"/>
</dbReference>
<reference evidence="7" key="1">
    <citation type="submission" date="2013-03" db="EMBL/GenBank/DDBJ databases">
        <title>Genome Sequence of the Profundibacterium mesophilum strain KAUST100406-0324T from Red Sea, a novel genus in the family Rhodobacteraceae.</title>
        <authorList>
            <person name="Essack M."/>
            <person name="Alam I."/>
            <person name="Lafi F."/>
            <person name="Alawi W."/>
            <person name="Kamanu F."/>
            <person name="Al-Suwailem A."/>
            <person name="Lee O.O."/>
            <person name="Xu Y."/>
            <person name="Bajic V."/>
            <person name="Qian P.-Y."/>
            <person name="Archer J."/>
        </authorList>
    </citation>
    <scope>NUCLEOTIDE SEQUENCE</scope>
    <source>
        <strain evidence="7">KAUST100406-0324</strain>
    </source>
</reference>
<dbReference type="PIRSF" id="PIRSF000027">
    <property type="entry name" value="Cytc_c_prime"/>
    <property type="match status" value="1"/>
</dbReference>
<dbReference type="GO" id="GO:0042597">
    <property type="term" value="C:periplasmic space"/>
    <property type="evidence" value="ECO:0007669"/>
    <property type="project" value="InterPro"/>
</dbReference>
<gene>
    <name evidence="7" type="ORF">PMES_01846</name>
</gene>
<proteinExistence type="predicted"/>
<evidence type="ECO:0000256" key="3">
    <source>
        <dbReference type="ARBA" id="ARBA00022723"/>
    </source>
</evidence>